<reference evidence="1 2" key="1">
    <citation type="journal article" date="2012" name="J. Bacteriol.">
        <title>De Novo Genome Project of Cupriavidus basilensis OR16.</title>
        <authorList>
            <person name="Cserhati M."/>
            <person name="Kriszt B."/>
            <person name="Szoboszlay S."/>
            <person name="Toth A."/>
            <person name="Szabo I."/>
            <person name="Tancsics A."/>
            <person name="Nagy I."/>
            <person name="Horvath B."/>
            <person name="Nagy I."/>
            <person name="Kukolya J."/>
        </authorList>
    </citation>
    <scope>NUCLEOTIDE SEQUENCE [LARGE SCALE GENOMIC DNA]</scope>
    <source>
        <strain evidence="1 2">OR16</strain>
    </source>
</reference>
<protein>
    <submittedName>
        <fullName evidence="1">Uncharacterized protein</fullName>
    </submittedName>
</protein>
<dbReference type="EMBL" id="AHJE01000012">
    <property type="protein sequence ID" value="EHP44151.1"/>
    <property type="molecule type" value="Genomic_DNA"/>
</dbReference>
<dbReference type="OrthoDB" id="9132762at2"/>
<dbReference type="RefSeq" id="WP_006156647.1">
    <property type="nucleotide sequence ID" value="NZ_AHJE01000012.1"/>
</dbReference>
<gene>
    <name evidence="1" type="ORF">OR16_04207</name>
</gene>
<name>H1RZT5_9BURK</name>
<organism evidence="1 2">
    <name type="scientific">Cupriavidus basilensis OR16</name>
    <dbReference type="NCBI Taxonomy" id="1127483"/>
    <lineage>
        <taxon>Bacteria</taxon>
        <taxon>Pseudomonadati</taxon>
        <taxon>Pseudomonadota</taxon>
        <taxon>Betaproteobacteria</taxon>
        <taxon>Burkholderiales</taxon>
        <taxon>Burkholderiaceae</taxon>
        <taxon>Cupriavidus</taxon>
    </lineage>
</organism>
<evidence type="ECO:0000313" key="1">
    <source>
        <dbReference type="EMBL" id="EHP44151.1"/>
    </source>
</evidence>
<sequence length="144" mass="15716">MAKNIADNPAHRLHEILLECKNIGSNEPCSKAWQKILKSTDEAELLTRLGKLLDLAGEVVVVMESAFARHVGPLQQLRSQLYKGVAEQALNGRWSSFRSHLDDNAIVALGFAAALLDEREALRSVDAGSLPMSGMTLCPYSAML</sequence>
<accession>H1RZT5</accession>
<dbReference type="AlphaFoldDB" id="H1RZT5"/>
<proteinExistence type="predicted"/>
<dbReference type="PATRIC" id="fig|1127483.3.peg.844"/>
<evidence type="ECO:0000313" key="2">
    <source>
        <dbReference type="Proteomes" id="UP000005808"/>
    </source>
</evidence>
<comment type="caution">
    <text evidence="1">The sequence shown here is derived from an EMBL/GenBank/DDBJ whole genome shotgun (WGS) entry which is preliminary data.</text>
</comment>
<dbReference type="Proteomes" id="UP000005808">
    <property type="component" value="Unassembled WGS sequence"/>
</dbReference>